<dbReference type="Gene3D" id="3.40.50.1010">
    <property type="entry name" value="5'-nuclease"/>
    <property type="match status" value="1"/>
</dbReference>
<keyword evidence="2 5" id="KW-0540">Nuclease</keyword>
<comment type="similarity">
    <text evidence="5">Belongs to the PINc/VapC protein family.</text>
</comment>
<evidence type="ECO:0000313" key="8">
    <source>
        <dbReference type="Proteomes" id="UP001254608"/>
    </source>
</evidence>
<sequence length="139" mass="15879">MSVDFLDTNILLYHLDDSEPQKHRVARRLVESALAKGDACISFQVVQECLNAGLRKASIPMTPATARDYLDVVLAPLWRVMPTPELYRRGIDIQERYGFNFYDALIVSAAMQSGCRRLYSEDLQHGQKLDRLIVHNPFL</sequence>
<dbReference type="HAMAP" id="MF_00265">
    <property type="entry name" value="VapC_Nob1"/>
    <property type="match status" value="1"/>
</dbReference>
<comment type="function">
    <text evidence="5">Toxic component of a toxin-antitoxin (TA) system. An RNase.</text>
</comment>
<proteinExistence type="inferred from homology"/>
<gene>
    <name evidence="5" type="primary">vapC</name>
    <name evidence="7" type="ORF">RM530_16720</name>
</gene>
<comment type="cofactor">
    <cofactor evidence="5">
        <name>Mg(2+)</name>
        <dbReference type="ChEBI" id="CHEBI:18420"/>
    </cofactor>
</comment>
<protein>
    <recommendedName>
        <fullName evidence="5">Ribonuclease VapC</fullName>
        <shortName evidence="5">RNase VapC</shortName>
        <ecNumber evidence="5">3.1.-.-</ecNumber>
    </recommendedName>
    <alternativeName>
        <fullName evidence="5">Toxin VapC</fullName>
    </alternativeName>
</protein>
<feature type="binding site" evidence="5">
    <location>
        <position position="7"/>
    </location>
    <ligand>
        <name>Mg(2+)</name>
        <dbReference type="ChEBI" id="CHEBI:18420"/>
    </ligand>
</feature>
<feature type="domain" description="PIN" evidence="6">
    <location>
        <begin position="5"/>
        <end position="122"/>
    </location>
</feature>
<dbReference type="PANTHER" id="PTHR38826">
    <property type="entry name" value="RIBONUCLEASE VAPC13"/>
    <property type="match status" value="1"/>
</dbReference>
<keyword evidence="8" id="KW-1185">Reference proteome</keyword>
<dbReference type="Pfam" id="PF01850">
    <property type="entry name" value="PIN"/>
    <property type="match status" value="1"/>
</dbReference>
<dbReference type="InterPro" id="IPR002716">
    <property type="entry name" value="PIN_dom"/>
</dbReference>
<name>A0ABU2WMZ0_9GAMM</name>
<dbReference type="RefSeq" id="WP_311366401.1">
    <property type="nucleotide sequence ID" value="NZ_JAVRIC010000031.1"/>
</dbReference>
<reference evidence="7 8" key="1">
    <citation type="submission" date="2023-09" db="EMBL/GenBank/DDBJ databases">
        <authorList>
            <person name="Rey-Velasco X."/>
        </authorList>
    </citation>
    <scope>NUCLEOTIDE SEQUENCE [LARGE SCALE GENOMIC DNA]</scope>
    <source>
        <strain evidence="7 8">W345</strain>
    </source>
</reference>
<dbReference type="EC" id="3.1.-.-" evidence="5"/>
<dbReference type="EMBL" id="JAVRIC010000031">
    <property type="protein sequence ID" value="MDT0498989.1"/>
    <property type="molecule type" value="Genomic_DNA"/>
</dbReference>
<dbReference type="CDD" id="cd18692">
    <property type="entry name" value="PIN_VapC-like"/>
    <property type="match status" value="1"/>
</dbReference>
<evidence type="ECO:0000256" key="4">
    <source>
        <dbReference type="ARBA" id="ARBA00022801"/>
    </source>
</evidence>
<organism evidence="7 8">
    <name type="scientific">Banduia mediterranea</name>
    <dbReference type="NCBI Taxonomy" id="3075609"/>
    <lineage>
        <taxon>Bacteria</taxon>
        <taxon>Pseudomonadati</taxon>
        <taxon>Pseudomonadota</taxon>
        <taxon>Gammaproteobacteria</taxon>
        <taxon>Nevskiales</taxon>
        <taxon>Algiphilaceae</taxon>
        <taxon>Banduia</taxon>
    </lineage>
</organism>
<feature type="binding site" evidence="5">
    <location>
        <position position="103"/>
    </location>
    <ligand>
        <name>Mg(2+)</name>
        <dbReference type="ChEBI" id="CHEBI:18420"/>
    </ligand>
</feature>
<evidence type="ECO:0000313" key="7">
    <source>
        <dbReference type="EMBL" id="MDT0498989.1"/>
    </source>
</evidence>
<dbReference type="InterPro" id="IPR022907">
    <property type="entry name" value="VapC_family"/>
</dbReference>
<dbReference type="PANTHER" id="PTHR38826:SF5">
    <property type="entry name" value="RIBONUCLEASE VAPC13"/>
    <property type="match status" value="1"/>
</dbReference>
<evidence type="ECO:0000259" key="6">
    <source>
        <dbReference type="Pfam" id="PF01850"/>
    </source>
</evidence>
<keyword evidence="4 5" id="KW-0378">Hydrolase</keyword>
<evidence type="ECO:0000256" key="2">
    <source>
        <dbReference type="ARBA" id="ARBA00022722"/>
    </source>
</evidence>
<keyword evidence="5" id="KW-0460">Magnesium</keyword>
<dbReference type="Proteomes" id="UP001254608">
    <property type="component" value="Unassembled WGS sequence"/>
</dbReference>
<keyword evidence="5" id="KW-0800">Toxin</keyword>
<evidence type="ECO:0000256" key="5">
    <source>
        <dbReference type="HAMAP-Rule" id="MF_00265"/>
    </source>
</evidence>
<dbReference type="InterPro" id="IPR029060">
    <property type="entry name" value="PIN-like_dom_sf"/>
</dbReference>
<evidence type="ECO:0000256" key="1">
    <source>
        <dbReference type="ARBA" id="ARBA00022649"/>
    </source>
</evidence>
<keyword evidence="1 5" id="KW-1277">Toxin-antitoxin system</keyword>
<keyword evidence="3 5" id="KW-0479">Metal-binding</keyword>
<accession>A0ABU2WMZ0</accession>
<dbReference type="SUPFAM" id="SSF88723">
    <property type="entry name" value="PIN domain-like"/>
    <property type="match status" value="1"/>
</dbReference>
<dbReference type="InterPro" id="IPR052106">
    <property type="entry name" value="PINc/VapC_TA"/>
</dbReference>
<comment type="caution">
    <text evidence="7">The sequence shown here is derived from an EMBL/GenBank/DDBJ whole genome shotgun (WGS) entry which is preliminary data.</text>
</comment>
<evidence type="ECO:0000256" key="3">
    <source>
        <dbReference type="ARBA" id="ARBA00022723"/>
    </source>
</evidence>